<dbReference type="AlphaFoldDB" id="A0A9P6E9F0"/>
<feature type="transmembrane region" description="Helical" evidence="1">
    <location>
        <begin position="390"/>
        <end position="416"/>
    </location>
</feature>
<organism evidence="2 3">
    <name type="scientific">Crepidotus variabilis</name>
    <dbReference type="NCBI Taxonomy" id="179855"/>
    <lineage>
        <taxon>Eukaryota</taxon>
        <taxon>Fungi</taxon>
        <taxon>Dikarya</taxon>
        <taxon>Basidiomycota</taxon>
        <taxon>Agaricomycotina</taxon>
        <taxon>Agaricomycetes</taxon>
        <taxon>Agaricomycetidae</taxon>
        <taxon>Agaricales</taxon>
        <taxon>Agaricineae</taxon>
        <taxon>Crepidotaceae</taxon>
        <taxon>Crepidotus</taxon>
    </lineage>
</organism>
<keyword evidence="1" id="KW-1133">Transmembrane helix</keyword>
<comment type="caution">
    <text evidence="2">The sequence shown here is derived from an EMBL/GenBank/DDBJ whole genome shotgun (WGS) entry which is preliminary data.</text>
</comment>
<reference evidence="2" key="1">
    <citation type="submission" date="2020-11" db="EMBL/GenBank/DDBJ databases">
        <authorList>
            <consortium name="DOE Joint Genome Institute"/>
            <person name="Ahrendt S."/>
            <person name="Riley R."/>
            <person name="Andreopoulos W."/>
            <person name="Labutti K."/>
            <person name="Pangilinan J."/>
            <person name="Ruiz-Duenas F.J."/>
            <person name="Barrasa J.M."/>
            <person name="Sanchez-Garcia M."/>
            <person name="Camarero S."/>
            <person name="Miyauchi S."/>
            <person name="Serrano A."/>
            <person name="Linde D."/>
            <person name="Babiker R."/>
            <person name="Drula E."/>
            <person name="Ayuso-Fernandez I."/>
            <person name="Pacheco R."/>
            <person name="Padilla G."/>
            <person name="Ferreira P."/>
            <person name="Barriuso J."/>
            <person name="Kellner H."/>
            <person name="Castanera R."/>
            <person name="Alfaro M."/>
            <person name="Ramirez L."/>
            <person name="Pisabarro A.G."/>
            <person name="Kuo A."/>
            <person name="Tritt A."/>
            <person name="Lipzen A."/>
            <person name="He G."/>
            <person name="Yan M."/>
            <person name="Ng V."/>
            <person name="Cullen D."/>
            <person name="Martin F."/>
            <person name="Rosso M.-N."/>
            <person name="Henrissat B."/>
            <person name="Hibbett D."/>
            <person name="Martinez A.T."/>
            <person name="Grigoriev I.V."/>
        </authorList>
    </citation>
    <scope>NUCLEOTIDE SEQUENCE</scope>
    <source>
        <strain evidence="2">CBS 506.95</strain>
    </source>
</reference>
<proteinExistence type="predicted"/>
<name>A0A9P6E9F0_9AGAR</name>
<protein>
    <recommendedName>
        <fullName evidence="4">WW domain-containing protein</fullName>
    </recommendedName>
</protein>
<evidence type="ECO:0000313" key="2">
    <source>
        <dbReference type="EMBL" id="KAF9524932.1"/>
    </source>
</evidence>
<accession>A0A9P6E9F0</accession>
<evidence type="ECO:0008006" key="4">
    <source>
        <dbReference type="Google" id="ProtNLM"/>
    </source>
</evidence>
<dbReference type="OrthoDB" id="3166422at2759"/>
<keyword evidence="1" id="KW-0812">Transmembrane</keyword>
<gene>
    <name evidence="2" type="ORF">CPB83DRAFT_838559</name>
</gene>
<feature type="transmembrane region" description="Helical" evidence="1">
    <location>
        <begin position="428"/>
        <end position="453"/>
    </location>
</feature>
<dbReference type="EMBL" id="MU157891">
    <property type="protein sequence ID" value="KAF9524932.1"/>
    <property type="molecule type" value="Genomic_DNA"/>
</dbReference>
<sequence length="455" mass="51802">MSTSTSSRIPDSHGSSNAEYCNLKVNQPQTRTEEFEHEPNDASLAQISVDIEHKSRLSATTPLRNSRYTQRKLPPLCSGWKQHIHPDGKPYYRNASRKILTELDVSDVEEEKEMGQIYEELIARYNLAMVTQQEPGTLSDETEIYLTRNTTTREWEYYFVDYSTEDVFWVEKMDLRRLIGDRYPTDVNYHLCLLRNYYSHIENFPCHHTLPRDAEDNLRAALIFTCADHLTSGEDATSPWTPESAKCFLEMLDSFRDNTTTFKDQLYGSGYRSCFFSYQYYQRRLDDVWGSKIVSSLGWQRLVLALLKEWSDSNLLATVTLSANIAFLALPGIVNPPRFCSLLSTFLCLRSILSGLHHVWIHRFRAEAAPATASMYFQQAERFTGTLKPLALFLALPITSLLWGLCWFAAAVAAVAAQAVSWGMGGQLLGNVAGIGVAFLIVLVLMLMVYGFFFT</sequence>
<evidence type="ECO:0000313" key="3">
    <source>
        <dbReference type="Proteomes" id="UP000807306"/>
    </source>
</evidence>
<keyword evidence="3" id="KW-1185">Reference proteome</keyword>
<evidence type="ECO:0000256" key="1">
    <source>
        <dbReference type="SAM" id="Phobius"/>
    </source>
</evidence>
<keyword evidence="1" id="KW-0472">Membrane</keyword>
<dbReference type="Proteomes" id="UP000807306">
    <property type="component" value="Unassembled WGS sequence"/>
</dbReference>